<feature type="transmembrane region" description="Helical" evidence="8">
    <location>
        <begin position="860"/>
        <end position="884"/>
    </location>
</feature>
<keyword evidence="11" id="KW-1185">Reference proteome</keyword>
<keyword evidence="4 8" id="KW-1133">Transmembrane helix</keyword>
<feature type="compositionally biased region" description="Basic and acidic residues" evidence="7">
    <location>
        <begin position="1427"/>
        <end position="1443"/>
    </location>
</feature>
<evidence type="ECO:0000259" key="9">
    <source>
        <dbReference type="Pfam" id="PF00520"/>
    </source>
</evidence>
<evidence type="ECO:0000313" key="10">
    <source>
        <dbReference type="EMBL" id="CDW87773.1"/>
    </source>
</evidence>
<keyword evidence="3" id="KW-0677">Repeat</keyword>
<feature type="coiled-coil region" evidence="6">
    <location>
        <begin position="39"/>
        <end position="66"/>
    </location>
</feature>
<organism evidence="10 11">
    <name type="scientific">Stylonychia lemnae</name>
    <name type="common">Ciliate</name>
    <dbReference type="NCBI Taxonomy" id="5949"/>
    <lineage>
        <taxon>Eukaryota</taxon>
        <taxon>Sar</taxon>
        <taxon>Alveolata</taxon>
        <taxon>Ciliophora</taxon>
        <taxon>Intramacronucleata</taxon>
        <taxon>Spirotrichea</taxon>
        <taxon>Stichotrichia</taxon>
        <taxon>Sporadotrichida</taxon>
        <taxon>Oxytrichidae</taxon>
        <taxon>Stylonychinae</taxon>
        <taxon>Stylonychia</taxon>
    </lineage>
</organism>
<dbReference type="PANTHER" id="PTHR10582">
    <property type="entry name" value="TRANSIENT RECEPTOR POTENTIAL ION CHANNEL PROTEIN"/>
    <property type="match status" value="1"/>
</dbReference>
<keyword evidence="10" id="KW-0675">Receptor</keyword>
<feature type="transmembrane region" description="Helical" evidence="8">
    <location>
        <begin position="707"/>
        <end position="724"/>
    </location>
</feature>
<evidence type="ECO:0000256" key="6">
    <source>
        <dbReference type="SAM" id="Coils"/>
    </source>
</evidence>
<feature type="region of interest" description="Disordered" evidence="7">
    <location>
        <begin position="1395"/>
        <end position="1443"/>
    </location>
</feature>
<dbReference type="OrthoDB" id="10638635at2759"/>
<dbReference type="GO" id="GO:0005216">
    <property type="term" value="F:monoatomic ion channel activity"/>
    <property type="evidence" value="ECO:0007669"/>
    <property type="project" value="InterPro"/>
</dbReference>
<feature type="transmembrane region" description="Helical" evidence="8">
    <location>
        <begin position="806"/>
        <end position="829"/>
    </location>
</feature>
<evidence type="ECO:0000313" key="11">
    <source>
        <dbReference type="Proteomes" id="UP000039865"/>
    </source>
</evidence>
<sequence length="1443" mass="169153">MGIKKQYSTPKRSELNDGASRYDQSPKTFEQIKTSIKHEIQLRKEKNEANQQLAQFKKLLQKQDLNDSPHIAKDKIALLPNSISEDLSEAVLYAYFAVRYYDDQIFKVILTKCNRFQSDRTLYQIMGKERSFQSLTIESSYSRYRLNQVAFEVSLEKDYLDIAFHFIETGQVLITWDMVRQMINRRQEYLVKQCIKYGCKFDPGSASLKKIVFAGRTAAPLEDRTIKLVDFIQVMLELKWKSKDIREVLVNYSKKGKIDSVDQRELFLMFAVKRKIKLMSFLINAEEFMMEIQEDNFIDVIENDAYDMGVLLYREYFLQINSQHEKIVSLLVNAFTKTNGLLEAKCFLLTRFINKMNFEQANKFLEAVDQRVSDSSKGNILILTLNAIKATCLLIELIEKVKSQFGFLSRRVFEVRQKLIKIATAYMNDIQSEEEMRFILLEKDLDERDSLNIIYDCEIIELLKNPFSQNIVQQIWSSQYNNSHSLFSVSSLHKMLFNYNHCLYDEEENLRFYKARDLSKFGCHGYQFQVWRYSGESRHMVTFIANLIFTILFHLLIVGHLTDVLDMIDSDSTIQYWIRKNSESFSTTSQQAIDTKLARQQILDYWYVKVADMQVRSQEILYVMHLSWMILLQHGYNVVFATKNKRFTHLVNFGNFLDFSMFLITLLYSFSYYKGWRYDTWLQILSPKELGKIYWENYMRSPINENAVLISFMIVLWLKVAYQFKLISRTGGIYAIMIKLFNQMLIYAVFYFAVLFIFSVIGVVLFNDMQEFRALHTTLFTMFKATIQDYDVDKMKDARVGAFLGYLYYLSFLILNIILIINLIVARLAHSYKIYNKDRDILKLLATLSVREVSEADDKYSAVISAPFPLNVLNLTAGTIVISLKSPQANIALLNVYYLPISLVCLSLFLVYQIVILPFCYFKIIGHKFALMVKSPQGQGARSTLDRAGQALFFMIFGLILLGLNMIVDIYWFTLHLYKMDLDKSHLQVQQTTNLNRRTYKKMIKYFEQKNEQLVPQKRVAEDLREYLDVMEGVRCLVFGRPKQIPSDKVGLYITYAKKYLQQAQGKKSVGFELMAEGLETHEDVVEQVVKEYQVVKEVLLNNSIPVDIREIQQNSVKRKGWGKKLLFDKKTFHALLLDLERMRTVLNLKKSFYIFHIPYEGKPAQLTNWHLKVEHRMAQTLKFLSTSRLLRIIEYDPIYHIKMENINLAMSEKKNIQGSLNLNQIKIQVPYQFKSEKKDEVRQENIHSNMQFMLNKYQNSARQIKEITDILKRLNASNNMLSTQQKTILEKGVVLQEVLSPQEDKQYFDKENMMPYNQAQISNYASRQQDSSLVKKEVKDINGYMKEAKRLSFFDQDFSGDSKSIINNMNSSNLQKQVNYISPSKFGVLHSEEKEQIKDKNNGNMHVHYSERSETEAQVTEEDESDGKNFGKEEINNIKRKK</sequence>
<evidence type="ECO:0000256" key="8">
    <source>
        <dbReference type="SAM" id="Phobius"/>
    </source>
</evidence>
<evidence type="ECO:0000256" key="7">
    <source>
        <dbReference type="SAM" id="MobiDB-lite"/>
    </source>
</evidence>
<evidence type="ECO:0000256" key="4">
    <source>
        <dbReference type="ARBA" id="ARBA00022989"/>
    </source>
</evidence>
<dbReference type="InterPro" id="IPR024862">
    <property type="entry name" value="TRPV"/>
</dbReference>
<keyword evidence="5 8" id="KW-0472">Membrane</keyword>
<dbReference type="GO" id="GO:0005886">
    <property type="term" value="C:plasma membrane"/>
    <property type="evidence" value="ECO:0007669"/>
    <property type="project" value="TreeGrafter"/>
</dbReference>
<feature type="transmembrane region" description="Helical" evidence="8">
    <location>
        <begin position="541"/>
        <end position="561"/>
    </location>
</feature>
<dbReference type="InterPro" id="IPR005821">
    <property type="entry name" value="Ion_trans_dom"/>
</dbReference>
<feature type="transmembrane region" description="Helical" evidence="8">
    <location>
        <begin position="653"/>
        <end position="673"/>
    </location>
</feature>
<dbReference type="Proteomes" id="UP000039865">
    <property type="component" value="Unassembled WGS sequence"/>
</dbReference>
<feature type="transmembrane region" description="Helical" evidence="8">
    <location>
        <begin position="745"/>
        <end position="766"/>
    </location>
</feature>
<evidence type="ECO:0000256" key="5">
    <source>
        <dbReference type="ARBA" id="ARBA00023136"/>
    </source>
</evidence>
<keyword evidence="2 8" id="KW-0812">Transmembrane</keyword>
<keyword evidence="6" id="KW-0175">Coiled coil</keyword>
<dbReference type="Gene3D" id="1.10.287.70">
    <property type="match status" value="1"/>
</dbReference>
<name>A0A078B2Q0_STYLE</name>
<reference evidence="10 11" key="1">
    <citation type="submission" date="2014-06" db="EMBL/GenBank/DDBJ databases">
        <authorList>
            <person name="Swart Estienne"/>
        </authorList>
    </citation>
    <scope>NUCLEOTIDE SEQUENCE [LARGE SCALE GENOMIC DNA]</scope>
    <source>
        <strain evidence="10 11">130c</strain>
    </source>
</reference>
<dbReference type="GO" id="GO:0098703">
    <property type="term" value="P:calcium ion import across plasma membrane"/>
    <property type="evidence" value="ECO:0007669"/>
    <property type="project" value="TreeGrafter"/>
</dbReference>
<accession>A0A078B2Q0</accession>
<proteinExistence type="predicted"/>
<dbReference type="EMBL" id="CCKQ01015923">
    <property type="protein sequence ID" value="CDW87773.1"/>
    <property type="molecule type" value="Genomic_DNA"/>
</dbReference>
<evidence type="ECO:0000256" key="2">
    <source>
        <dbReference type="ARBA" id="ARBA00022692"/>
    </source>
</evidence>
<feature type="region of interest" description="Disordered" evidence="7">
    <location>
        <begin position="1"/>
        <end position="26"/>
    </location>
</feature>
<protein>
    <submittedName>
        <fullName evidence="10">Transient receptor potential cation subfamily member 4</fullName>
    </submittedName>
</protein>
<evidence type="ECO:0000256" key="3">
    <source>
        <dbReference type="ARBA" id="ARBA00022737"/>
    </source>
</evidence>
<dbReference type="InParanoid" id="A0A078B2Q0"/>
<feature type="transmembrane region" description="Helical" evidence="8">
    <location>
        <begin position="896"/>
        <end position="922"/>
    </location>
</feature>
<feature type="domain" description="Ion transport" evidence="9">
    <location>
        <begin position="646"/>
        <end position="837"/>
    </location>
</feature>
<dbReference type="Pfam" id="PF00520">
    <property type="entry name" value="Ion_trans"/>
    <property type="match status" value="1"/>
</dbReference>
<dbReference type="PANTHER" id="PTHR10582:SF2">
    <property type="entry name" value="INACTIVE"/>
    <property type="match status" value="1"/>
</dbReference>
<feature type="transmembrane region" description="Helical" evidence="8">
    <location>
        <begin position="951"/>
        <end position="973"/>
    </location>
</feature>
<comment type="subcellular location">
    <subcellularLocation>
        <location evidence="1">Membrane</location>
        <topology evidence="1">Multi-pass membrane protein</topology>
    </subcellularLocation>
</comment>
<gene>
    <name evidence="10" type="primary">Contig8844.g9451</name>
    <name evidence="10" type="ORF">STYLEM_16885</name>
</gene>
<evidence type="ECO:0000256" key="1">
    <source>
        <dbReference type="ARBA" id="ARBA00004141"/>
    </source>
</evidence>
<feature type="compositionally biased region" description="Polar residues" evidence="7">
    <location>
        <begin position="1"/>
        <end position="10"/>
    </location>
</feature>